<sequence length="154" mass="16660">MYRAQIGFTLAILGTLLVMAGCGGKDFGPTGSISGTLSMDEQPLPEGTKLIFMHPSEGHAGFGFTDASGQFSIEWRRGGKNRDSMPVGVYEVMIVESSAVDVEQMSADEMLEGNLPEPTRTTRIPAKYLRASTSGLSYEVKEGENNFDIKISRS</sequence>
<dbReference type="STRING" id="980251.GCA_001642875_03692"/>
<proteinExistence type="predicted"/>
<dbReference type="AlphaFoldDB" id="A0A5B9P5H3"/>
<dbReference type="PROSITE" id="PS51257">
    <property type="entry name" value="PROKAR_LIPOPROTEIN"/>
    <property type="match status" value="1"/>
</dbReference>
<name>A0A5B9P5H3_9BACT</name>
<dbReference type="KEGG" id="mff:MFFC18_00690"/>
<evidence type="ECO:0000313" key="1">
    <source>
        <dbReference type="EMBL" id="QEG20222.1"/>
    </source>
</evidence>
<reference evidence="1 2" key="1">
    <citation type="submission" date="2019-08" db="EMBL/GenBank/DDBJ databases">
        <title>Deep-cultivation of Planctomycetes and their phenomic and genomic characterization uncovers novel biology.</title>
        <authorList>
            <person name="Wiegand S."/>
            <person name="Jogler M."/>
            <person name="Boedeker C."/>
            <person name="Pinto D."/>
            <person name="Vollmers J."/>
            <person name="Rivas-Marin E."/>
            <person name="Kohn T."/>
            <person name="Peeters S.H."/>
            <person name="Heuer A."/>
            <person name="Rast P."/>
            <person name="Oberbeckmann S."/>
            <person name="Bunk B."/>
            <person name="Jeske O."/>
            <person name="Meyerdierks A."/>
            <person name="Storesund J.E."/>
            <person name="Kallscheuer N."/>
            <person name="Luecker S."/>
            <person name="Lage O.M."/>
            <person name="Pohl T."/>
            <person name="Merkel B.J."/>
            <person name="Hornburger P."/>
            <person name="Mueller R.-W."/>
            <person name="Bruemmer F."/>
            <person name="Labrenz M."/>
            <person name="Spormann A.M."/>
            <person name="Op den Camp H."/>
            <person name="Overmann J."/>
            <person name="Amann R."/>
            <person name="Jetten M.S.M."/>
            <person name="Mascher T."/>
            <person name="Medema M.H."/>
            <person name="Devos D.P."/>
            <person name="Kaster A.-K."/>
            <person name="Ovreas L."/>
            <person name="Rohde M."/>
            <person name="Galperin M.Y."/>
            <person name="Jogler C."/>
        </authorList>
    </citation>
    <scope>NUCLEOTIDE SEQUENCE [LARGE SCALE GENOMIC DNA]</scope>
    <source>
        <strain evidence="1 2">FC18</strain>
    </source>
</reference>
<dbReference type="Proteomes" id="UP000322214">
    <property type="component" value="Chromosome"/>
</dbReference>
<dbReference type="OrthoDB" id="275291at2"/>
<organism evidence="1 2">
    <name type="scientific">Mariniblastus fucicola</name>
    <dbReference type="NCBI Taxonomy" id="980251"/>
    <lineage>
        <taxon>Bacteria</taxon>
        <taxon>Pseudomonadati</taxon>
        <taxon>Planctomycetota</taxon>
        <taxon>Planctomycetia</taxon>
        <taxon>Pirellulales</taxon>
        <taxon>Pirellulaceae</taxon>
        <taxon>Mariniblastus</taxon>
    </lineage>
</organism>
<gene>
    <name evidence="1" type="ORF">MFFC18_00690</name>
</gene>
<dbReference type="RefSeq" id="WP_075085711.1">
    <property type="nucleotide sequence ID" value="NZ_CP042912.1"/>
</dbReference>
<protein>
    <recommendedName>
        <fullName evidence="3">Carboxypeptidase regulatory-like domain-containing protein</fullName>
    </recommendedName>
</protein>
<dbReference type="EMBL" id="CP042912">
    <property type="protein sequence ID" value="QEG20222.1"/>
    <property type="molecule type" value="Genomic_DNA"/>
</dbReference>
<evidence type="ECO:0008006" key="3">
    <source>
        <dbReference type="Google" id="ProtNLM"/>
    </source>
</evidence>
<keyword evidence="2" id="KW-1185">Reference proteome</keyword>
<accession>A0A5B9P5H3</accession>
<evidence type="ECO:0000313" key="2">
    <source>
        <dbReference type="Proteomes" id="UP000322214"/>
    </source>
</evidence>